<feature type="domain" description="UspA" evidence="2">
    <location>
        <begin position="3"/>
        <end position="141"/>
    </location>
</feature>
<keyword evidence="4" id="KW-1185">Reference proteome</keyword>
<gene>
    <name evidence="3" type="ORF">DAMNIGENAA_02450</name>
</gene>
<accession>A0A9W6CYX7</accession>
<reference evidence="3" key="1">
    <citation type="submission" date="2022-12" db="EMBL/GenBank/DDBJ databases">
        <title>Reference genome sequencing for broad-spectrum identification of bacterial and archaeal isolates by mass spectrometry.</title>
        <authorList>
            <person name="Sekiguchi Y."/>
            <person name="Tourlousse D.M."/>
        </authorList>
    </citation>
    <scope>NUCLEOTIDE SEQUENCE</scope>
    <source>
        <strain evidence="3">ASRB1</strain>
    </source>
</reference>
<dbReference type="Proteomes" id="UP001144372">
    <property type="component" value="Unassembled WGS sequence"/>
</dbReference>
<comment type="similarity">
    <text evidence="1">Belongs to the universal stress protein A family.</text>
</comment>
<comment type="caution">
    <text evidence="3">The sequence shown here is derived from an EMBL/GenBank/DDBJ whole genome shotgun (WGS) entry which is preliminary data.</text>
</comment>
<dbReference type="EMBL" id="BSDR01000001">
    <property type="protein sequence ID" value="GLI32812.1"/>
    <property type="molecule type" value="Genomic_DNA"/>
</dbReference>
<dbReference type="Gene3D" id="3.40.50.12370">
    <property type="match status" value="1"/>
</dbReference>
<dbReference type="InterPro" id="IPR006016">
    <property type="entry name" value="UspA"/>
</dbReference>
<protein>
    <submittedName>
        <fullName evidence="3">Universal stress protein UspA</fullName>
    </submittedName>
</protein>
<dbReference type="CDD" id="cd00293">
    <property type="entry name" value="USP-like"/>
    <property type="match status" value="1"/>
</dbReference>
<dbReference type="Pfam" id="PF00582">
    <property type="entry name" value="Usp"/>
    <property type="match status" value="2"/>
</dbReference>
<dbReference type="SUPFAM" id="SSF52402">
    <property type="entry name" value="Adenine nucleotide alpha hydrolases-like"/>
    <property type="match status" value="2"/>
</dbReference>
<name>A0A9W6CYX7_9BACT</name>
<dbReference type="PANTHER" id="PTHR46268:SF6">
    <property type="entry name" value="UNIVERSAL STRESS PROTEIN UP12"/>
    <property type="match status" value="1"/>
</dbReference>
<evidence type="ECO:0000259" key="2">
    <source>
        <dbReference type="Pfam" id="PF00582"/>
    </source>
</evidence>
<organism evidence="3 4">
    <name type="scientific">Desulforhabdus amnigena</name>
    <dbReference type="NCBI Taxonomy" id="40218"/>
    <lineage>
        <taxon>Bacteria</taxon>
        <taxon>Pseudomonadati</taxon>
        <taxon>Thermodesulfobacteriota</taxon>
        <taxon>Syntrophobacteria</taxon>
        <taxon>Syntrophobacterales</taxon>
        <taxon>Syntrophobacteraceae</taxon>
        <taxon>Desulforhabdus</taxon>
    </lineage>
</organism>
<feature type="domain" description="UspA" evidence="2">
    <location>
        <begin position="159"/>
        <end position="285"/>
    </location>
</feature>
<proteinExistence type="inferred from homology"/>
<dbReference type="RefSeq" id="WP_281791844.1">
    <property type="nucleotide sequence ID" value="NZ_BSDR01000001.1"/>
</dbReference>
<dbReference type="PANTHER" id="PTHR46268">
    <property type="entry name" value="STRESS RESPONSE PROTEIN NHAX"/>
    <property type="match status" value="1"/>
</dbReference>
<sequence>MEKHLLIAIGDDLSSLHGIRFVTSFFAHKEEIKLTLFNITPAPYSPEPDKIERAGFKATIVQMNTAEIAKHPSLQTSQTLLLNRGFPAKNITIKLMTKHSGTVRDIVHEGKKGKYDAVVLGRRGYNIFEQALATSVSREMLEQEIGFPLWICRRVEEGRKNVLLCVDETEPSMRIADHVGFVLQDVKEHSVTLFYVDEGGGNKAETVLEQARNKLKENGVEEERVTSRVVYTAEVPKAILSEAERGAYAVVAMGRGGKQPQGFLRRWLIGSRSLKVMEELEKSVLWLSK</sequence>
<evidence type="ECO:0000313" key="4">
    <source>
        <dbReference type="Proteomes" id="UP001144372"/>
    </source>
</evidence>
<dbReference type="AlphaFoldDB" id="A0A9W6CYX7"/>
<evidence type="ECO:0000256" key="1">
    <source>
        <dbReference type="ARBA" id="ARBA00008791"/>
    </source>
</evidence>
<evidence type="ECO:0000313" key="3">
    <source>
        <dbReference type="EMBL" id="GLI32812.1"/>
    </source>
</evidence>